<dbReference type="SUPFAM" id="SSF52047">
    <property type="entry name" value="RNI-like"/>
    <property type="match status" value="1"/>
</dbReference>
<name>A0A284S2U8_ARMOS</name>
<keyword evidence="2" id="KW-1185">Reference proteome</keyword>
<evidence type="ECO:0000313" key="1">
    <source>
        <dbReference type="EMBL" id="SJL15319.1"/>
    </source>
</evidence>
<dbReference type="STRING" id="47428.A0A284S2U8"/>
<reference evidence="2" key="1">
    <citation type="journal article" date="2017" name="Nat. Ecol. Evol.">
        <title>Genome expansion and lineage-specific genetic innovations in the forest pathogenic fungi Armillaria.</title>
        <authorList>
            <person name="Sipos G."/>
            <person name="Prasanna A.N."/>
            <person name="Walter M.C."/>
            <person name="O'Connor E."/>
            <person name="Balint B."/>
            <person name="Krizsan K."/>
            <person name="Kiss B."/>
            <person name="Hess J."/>
            <person name="Varga T."/>
            <person name="Slot J."/>
            <person name="Riley R."/>
            <person name="Boka B."/>
            <person name="Rigling D."/>
            <person name="Barry K."/>
            <person name="Lee J."/>
            <person name="Mihaltcheva S."/>
            <person name="LaButti K."/>
            <person name="Lipzen A."/>
            <person name="Waldron R."/>
            <person name="Moloney N.M."/>
            <person name="Sperisen C."/>
            <person name="Kredics L."/>
            <person name="Vagvoelgyi C."/>
            <person name="Patrignani A."/>
            <person name="Fitzpatrick D."/>
            <person name="Nagy I."/>
            <person name="Doyle S."/>
            <person name="Anderson J.B."/>
            <person name="Grigoriev I.V."/>
            <person name="Gueldener U."/>
            <person name="Muensterkoetter M."/>
            <person name="Nagy L.G."/>
        </authorList>
    </citation>
    <scope>NUCLEOTIDE SEQUENCE [LARGE SCALE GENOMIC DNA]</scope>
    <source>
        <strain evidence="2">C18/9</strain>
    </source>
</reference>
<dbReference type="OrthoDB" id="3365698at2759"/>
<gene>
    <name evidence="1" type="ORF">ARMOST_18812</name>
</gene>
<sequence length="535" mass="61394">MANLCPNCGLSDFRNATSHYLRHQGRVLELLQTNDSPRDDEKVDFATVVSDGRDILSDLDSRITRMRTALEDFIRERERVEAHLQDTRTLLHPIRRLPDDILRQIFTACVDPESIIYTENVGDCLDVLKRSQWVLSHVSRRWRRVVLNTARLWSSIELFFDMYRTRNQMKLQYMLGLMLERSRDHDIVVAIYSEEDISSLGGLAVVLAGIPRCTELTLFIPYASLHAFSMCRGSLSQLRHLFLKFTDDVPPDVSEVDFFDIAPCLRRLNVYHSVDFGRLLRLPWTQINKCWIKYSSNDVILDVLQKVSSVETITAITNGLPAEGTSSRIVELPHIREVYIQEEDDNTEDHGALAHLFTNIKLPALQKSSFDFSFAVPHFPEISRAPLSNLVDLSIFCVISDVDAGQGMIEFLHLAHHVKHLRLRVRSVNGRFFAPFFCEPDQPVLLPCLEELDLRESNFVGHSHILVNMLDSRCHDSDDCVRLTRVWLDAPLDVDADPSVARRWKGICEGQLAVSYDGEISRLFEESGLHVERRR</sequence>
<organism evidence="1 2">
    <name type="scientific">Armillaria ostoyae</name>
    <name type="common">Armillaria root rot fungus</name>
    <dbReference type="NCBI Taxonomy" id="47428"/>
    <lineage>
        <taxon>Eukaryota</taxon>
        <taxon>Fungi</taxon>
        <taxon>Dikarya</taxon>
        <taxon>Basidiomycota</taxon>
        <taxon>Agaricomycotina</taxon>
        <taxon>Agaricomycetes</taxon>
        <taxon>Agaricomycetidae</taxon>
        <taxon>Agaricales</taxon>
        <taxon>Marasmiineae</taxon>
        <taxon>Physalacriaceae</taxon>
        <taxon>Armillaria</taxon>
    </lineage>
</organism>
<accession>A0A284S2U8</accession>
<dbReference type="AlphaFoldDB" id="A0A284S2U8"/>
<evidence type="ECO:0000313" key="2">
    <source>
        <dbReference type="Proteomes" id="UP000219338"/>
    </source>
</evidence>
<dbReference type="EMBL" id="FUEG01000028">
    <property type="protein sequence ID" value="SJL15319.1"/>
    <property type="molecule type" value="Genomic_DNA"/>
</dbReference>
<protein>
    <submittedName>
        <fullName evidence="1">Uncharacterized protein</fullName>
    </submittedName>
</protein>
<proteinExistence type="predicted"/>
<dbReference type="Proteomes" id="UP000219338">
    <property type="component" value="Unassembled WGS sequence"/>
</dbReference>